<evidence type="ECO:0000313" key="8">
    <source>
        <dbReference type="EMBL" id="SEG90397.1"/>
    </source>
</evidence>
<dbReference type="GO" id="GO:0004497">
    <property type="term" value="F:monooxygenase activity"/>
    <property type="evidence" value="ECO:0007669"/>
    <property type="project" value="UniProtKB-ARBA"/>
</dbReference>
<dbReference type="RefSeq" id="WP_103944010.1">
    <property type="nucleotide sequence ID" value="NZ_FNVO01000026.1"/>
</dbReference>
<dbReference type="Gene3D" id="2.102.10.10">
    <property type="entry name" value="Rieske [2Fe-2S] iron-sulphur domain"/>
    <property type="match status" value="1"/>
</dbReference>
<keyword evidence="3" id="KW-0560">Oxidoreductase</keyword>
<dbReference type="SUPFAM" id="SSF55961">
    <property type="entry name" value="Bet v1-like"/>
    <property type="match status" value="1"/>
</dbReference>
<evidence type="ECO:0000256" key="1">
    <source>
        <dbReference type="ARBA" id="ARBA00022714"/>
    </source>
</evidence>
<dbReference type="PANTHER" id="PTHR21266">
    <property type="entry name" value="IRON-SULFUR DOMAIN CONTAINING PROTEIN"/>
    <property type="match status" value="1"/>
</dbReference>
<evidence type="ECO:0000259" key="7">
    <source>
        <dbReference type="PROSITE" id="PS51296"/>
    </source>
</evidence>
<keyword evidence="2" id="KW-0479">Metal-binding</keyword>
<sequence>MTERSVVDTGTGYGRRKPSHDARLTEVGPGTPMGEAMRRYWHPIATSATLTPDVPHRTRVLGEDLIVFRDGRGRPGVVFERCAHRGASLYYGRIEEDGIRCCYHGWKFDVQGRCLEQPCEPDQGRRRDVARQPWYPVEERYGLVFAYMGPPERKPVLPRYDCLEPQEEGERYHTEWPVPGMTVTGLQQDFNWLQIYENAIDPGHINWLHSQHSGFQFLGTGNTGFPEDFYDPYTVSDRLTYKRTEYGAKYGIRFLDKEEDGVRPERAWGAELHLPNVLVLPDFVKLVPDAPADMLLWVVPSDDTSHRSFFSLRTTDPERLDRFLLGVKQNGKDPWELTEEERQRYPGDGEAQQSQGPITLHSEETLATTDRGVVMLRRLLKAMVDDVEAGRDPQGVSLVEVPPRRTEAGMFTLSATAPAAGV</sequence>
<dbReference type="InterPro" id="IPR036922">
    <property type="entry name" value="Rieske_2Fe-2S_sf"/>
</dbReference>
<reference evidence="9" key="1">
    <citation type="submission" date="2016-10" db="EMBL/GenBank/DDBJ databases">
        <authorList>
            <person name="Varghese N."/>
            <person name="Submissions S."/>
        </authorList>
    </citation>
    <scope>NUCLEOTIDE SEQUENCE [LARGE SCALE GENOMIC DNA]</scope>
    <source>
        <strain evidence="9">DSM 43163</strain>
    </source>
</reference>
<protein>
    <submittedName>
        <fullName evidence="8">Rieske [2Fe-2S] domain-containing protein</fullName>
    </submittedName>
</protein>
<dbReference type="Pfam" id="PF00355">
    <property type="entry name" value="Rieske"/>
    <property type="match status" value="1"/>
</dbReference>
<evidence type="ECO:0000256" key="4">
    <source>
        <dbReference type="ARBA" id="ARBA00023004"/>
    </source>
</evidence>
<evidence type="ECO:0000256" key="2">
    <source>
        <dbReference type="ARBA" id="ARBA00022723"/>
    </source>
</evidence>
<dbReference type="Gene3D" id="3.90.380.10">
    <property type="entry name" value="Naphthalene 1,2-dioxygenase Alpha Subunit, Chain A, domain 1"/>
    <property type="match status" value="1"/>
</dbReference>
<dbReference type="GO" id="GO:0016705">
    <property type="term" value="F:oxidoreductase activity, acting on paired donors, with incorporation or reduction of molecular oxygen"/>
    <property type="evidence" value="ECO:0007669"/>
    <property type="project" value="UniProtKB-ARBA"/>
</dbReference>
<dbReference type="GO" id="GO:0051537">
    <property type="term" value="F:2 iron, 2 sulfur cluster binding"/>
    <property type="evidence" value="ECO:0007669"/>
    <property type="project" value="UniProtKB-KW"/>
</dbReference>
<dbReference type="PROSITE" id="PS51296">
    <property type="entry name" value="RIESKE"/>
    <property type="match status" value="1"/>
</dbReference>
<accession>A0A1H6DYJ8</accession>
<name>A0A1H6DYJ8_9ACTN</name>
<keyword evidence="4" id="KW-0408">Iron</keyword>
<dbReference type="InterPro" id="IPR015881">
    <property type="entry name" value="ARHD_Rieske_2Fe_2S"/>
</dbReference>
<keyword evidence="5" id="KW-0411">Iron-sulfur</keyword>
<feature type="domain" description="Rieske" evidence="7">
    <location>
        <begin position="41"/>
        <end position="146"/>
    </location>
</feature>
<evidence type="ECO:0000256" key="5">
    <source>
        <dbReference type="ARBA" id="ARBA00023014"/>
    </source>
</evidence>
<dbReference type="PROSITE" id="PS00570">
    <property type="entry name" value="RING_HYDROXYL_ALPHA"/>
    <property type="match status" value="1"/>
</dbReference>
<feature type="region of interest" description="Disordered" evidence="6">
    <location>
        <begin position="1"/>
        <end position="29"/>
    </location>
</feature>
<evidence type="ECO:0000256" key="6">
    <source>
        <dbReference type="SAM" id="MobiDB-lite"/>
    </source>
</evidence>
<dbReference type="SUPFAM" id="SSF50022">
    <property type="entry name" value="ISP domain"/>
    <property type="match status" value="1"/>
</dbReference>
<dbReference type="OrthoDB" id="5243643at2"/>
<feature type="region of interest" description="Disordered" evidence="6">
    <location>
        <begin position="341"/>
        <end position="364"/>
    </location>
</feature>
<dbReference type="EMBL" id="FNVO01000026">
    <property type="protein sequence ID" value="SEG90397.1"/>
    <property type="molecule type" value="Genomic_DNA"/>
</dbReference>
<dbReference type="InterPro" id="IPR050584">
    <property type="entry name" value="Cholesterol_7-desaturase"/>
</dbReference>
<gene>
    <name evidence="8" type="ORF">SAMN04489712_12625</name>
</gene>
<dbReference type="AlphaFoldDB" id="A0A1H6DYJ8"/>
<organism evidence="8 9">
    <name type="scientific">Thermomonospora echinospora</name>
    <dbReference type="NCBI Taxonomy" id="1992"/>
    <lineage>
        <taxon>Bacteria</taxon>
        <taxon>Bacillati</taxon>
        <taxon>Actinomycetota</taxon>
        <taxon>Actinomycetes</taxon>
        <taxon>Streptosporangiales</taxon>
        <taxon>Thermomonosporaceae</taxon>
        <taxon>Thermomonospora</taxon>
    </lineage>
</organism>
<proteinExistence type="predicted"/>
<dbReference type="InterPro" id="IPR017941">
    <property type="entry name" value="Rieske_2Fe-2S"/>
</dbReference>
<keyword evidence="1" id="KW-0001">2Fe-2S</keyword>
<keyword evidence="9" id="KW-1185">Reference proteome</keyword>
<dbReference type="PANTHER" id="PTHR21266:SF59">
    <property type="entry name" value="BLR4922 PROTEIN"/>
    <property type="match status" value="1"/>
</dbReference>
<dbReference type="GO" id="GO:0005506">
    <property type="term" value="F:iron ion binding"/>
    <property type="evidence" value="ECO:0007669"/>
    <property type="project" value="InterPro"/>
</dbReference>
<evidence type="ECO:0000256" key="3">
    <source>
        <dbReference type="ARBA" id="ARBA00023002"/>
    </source>
</evidence>
<dbReference type="CDD" id="cd03479">
    <property type="entry name" value="Rieske_RO_Alpha_PhDO_like"/>
    <property type="match status" value="1"/>
</dbReference>
<dbReference type="Proteomes" id="UP000236723">
    <property type="component" value="Unassembled WGS sequence"/>
</dbReference>
<evidence type="ECO:0000313" key="9">
    <source>
        <dbReference type="Proteomes" id="UP000236723"/>
    </source>
</evidence>